<protein>
    <submittedName>
        <fullName evidence="2">Ribosomal protein L7/L12 C-terminal domain-containing protein</fullName>
    </submittedName>
</protein>
<dbReference type="STRING" id="1121419.SAMN05443529_11491"/>
<dbReference type="SUPFAM" id="SSF54736">
    <property type="entry name" value="ClpS-like"/>
    <property type="match status" value="1"/>
</dbReference>
<dbReference type="GO" id="GO:0003735">
    <property type="term" value="F:structural constituent of ribosome"/>
    <property type="evidence" value="ECO:0007669"/>
    <property type="project" value="InterPro"/>
</dbReference>
<dbReference type="Gene3D" id="3.30.1390.10">
    <property type="match status" value="1"/>
</dbReference>
<gene>
    <name evidence="2" type="ORF">SAMN05443529_11491</name>
</gene>
<dbReference type="AlphaFoldDB" id="A0A1G8D292"/>
<reference evidence="3" key="1">
    <citation type="submission" date="2016-10" db="EMBL/GenBank/DDBJ databases">
        <authorList>
            <person name="Varghese N."/>
            <person name="Submissions S."/>
        </authorList>
    </citation>
    <scope>NUCLEOTIDE SEQUENCE [LARGE SCALE GENOMIC DNA]</scope>
    <source>
        <strain evidence="3">DSM 8344</strain>
    </source>
</reference>
<evidence type="ECO:0000313" key="3">
    <source>
        <dbReference type="Proteomes" id="UP000198656"/>
    </source>
</evidence>
<dbReference type="GO" id="GO:0005840">
    <property type="term" value="C:ribosome"/>
    <property type="evidence" value="ECO:0007669"/>
    <property type="project" value="UniProtKB-KW"/>
</dbReference>
<proteinExistence type="predicted"/>
<dbReference type="OrthoDB" id="2157431at2"/>
<organism evidence="2 3">
    <name type="scientific">Desulfosporosinus hippei DSM 8344</name>
    <dbReference type="NCBI Taxonomy" id="1121419"/>
    <lineage>
        <taxon>Bacteria</taxon>
        <taxon>Bacillati</taxon>
        <taxon>Bacillota</taxon>
        <taxon>Clostridia</taxon>
        <taxon>Eubacteriales</taxon>
        <taxon>Desulfitobacteriaceae</taxon>
        <taxon>Desulfosporosinus</taxon>
    </lineage>
</organism>
<dbReference type="RefSeq" id="WP_092333932.1">
    <property type="nucleotide sequence ID" value="NZ_FNCP01000014.1"/>
</dbReference>
<sequence length="77" mass="8471">MIIAGAIRALQSDITRINVNLNIIAKQIGVPDTVTNELKILISEGKKIEAIKKYRMVTGLGLIEAKEYVDSLCVKKC</sequence>
<evidence type="ECO:0000259" key="1">
    <source>
        <dbReference type="Pfam" id="PF00542"/>
    </source>
</evidence>
<dbReference type="InterPro" id="IPR014719">
    <property type="entry name" value="Ribosomal_bL12_C/ClpS-like"/>
</dbReference>
<dbReference type="Pfam" id="PF00542">
    <property type="entry name" value="Ribosomal_L12"/>
    <property type="match status" value="1"/>
</dbReference>
<accession>A0A1G8D292</accession>
<dbReference type="InterPro" id="IPR013823">
    <property type="entry name" value="Ribosomal_bL12_C"/>
</dbReference>
<dbReference type="EMBL" id="FNCP01000014">
    <property type="protein sequence ID" value="SDH51885.1"/>
    <property type="molecule type" value="Genomic_DNA"/>
</dbReference>
<evidence type="ECO:0000313" key="2">
    <source>
        <dbReference type="EMBL" id="SDH51885.1"/>
    </source>
</evidence>
<dbReference type="GO" id="GO:0006412">
    <property type="term" value="P:translation"/>
    <property type="evidence" value="ECO:0007669"/>
    <property type="project" value="InterPro"/>
</dbReference>
<name>A0A1G8D292_9FIRM</name>
<keyword evidence="2" id="KW-0687">Ribonucleoprotein</keyword>
<keyword evidence="3" id="KW-1185">Reference proteome</keyword>
<dbReference type="Proteomes" id="UP000198656">
    <property type="component" value="Unassembled WGS sequence"/>
</dbReference>
<keyword evidence="2" id="KW-0689">Ribosomal protein</keyword>
<feature type="domain" description="Large ribosomal subunit protein bL12 C-terminal" evidence="1">
    <location>
        <begin position="44"/>
        <end position="72"/>
    </location>
</feature>